<dbReference type="InterPro" id="IPR030465">
    <property type="entry name" value="CEP131"/>
</dbReference>
<dbReference type="AlphaFoldDB" id="A0A4Z2E0X1"/>
<dbReference type="Proteomes" id="UP000314294">
    <property type="component" value="Unassembled WGS sequence"/>
</dbReference>
<sequence length="128" mass="15289">MSATEKIRREKWIDEKTKKIKEITVKGLEPEIQKLISRHKQELKKLRTLHEAELLQADDRVAQRYVRQCEELRLQLEREKEEQCHRERELAKQRWAGGARRSRLRDSVLEVFSRLLLTSSQSLSSLLI</sequence>
<protein>
    <submittedName>
        <fullName evidence="1">Centrosomal protein</fullName>
    </submittedName>
</protein>
<dbReference type="GO" id="GO:0005929">
    <property type="term" value="C:cilium"/>
    <property type="evidence" value="ECO:0007669"/>
    <property type="project" value="GOC"/>
</dbReference>
<accession>A0A4Z2E0X1</accession>
<dbReference type="GO" id="GO:0035735">
    <property type="term" value="P:intraciliary transport involved in cilium assembly"/>
    <property type="evidence" value="ECO:0007669"/>
    <property type="project" value="InterPro"/>
</dbReference>
<dbReference type="PANTHER" id="PTHR31540:SF1">
    <property type="entry name" value="CENTROSOMAL PROTEIN OF 131 KDA"/>
    <property type="match status" value="1"/>
</dbReference>
<dbReference type="GO" id="GO:0034451">
    <property type="term" value="C:centriolar satellite"/>
    <property type="evidence" value="ECO:0007669"/>
    <property type="project" value="TreeGrafter"/>
</dbReference>
<dbReference type="OrthoDB" id="197735at2759"/>
<dbReference type="PANTHER" id="PTHR31540">
    <property type="entry name" value="CENTROSOMAL PROTEIN OF 131 KDA"/>
    <property type="match status" value="1"/>
</dbReference>
<dbReference type="EMBL" id="SRLO01022793">
    <property type="protein sequence ID" value="TNN22379.1"/>
    <property type="molecule type" value="Genomic_DNA"/>
</dbReference>
<proteinExistence type="predicted"/>
<organism evidence="1 2">
    <name type="scientific">Liparis tanakae</name>
    <name type="common">Tanaka's snailfish</name>
    <dbReference type="NCBI Taxonomy" id="230148"/>
    <lineage>
        <taxon>Eukaryota</taxon>
        <taxon>Metazoa</taxon>
        <taxon>Chordata</taxon>
        <taxon>Craniata</taxon>
        <taxon>Vertebrata</taxon>
        <taxon>Euteleostomi</taxon>
        <taxon>Actinopterygii</taxon>
        <taxon>Neopterygii</taxon>
        <taxon>Teleostei</taxon>
        <taxon>Neoteleostei</taxon>
        <taxon>Acanthomorphata</taxon>
        <taxon>Eupercaria</taxon>
        <taxon>Perciformes</taxon>
        <taxon>Cottioidei</taxon>
        <taxon>Cottales</taxon>
        <taxon>Liparidae</taxon>
        <taxon>Liparis</taxon>
    </lineage>
</organism>
<gene>
    <name evidence="1" type="primary">cep131_1</name>
    <name evidence="1" type="ORF">EYF80_067507</name>
</gene>
<comment type="caution">
    <text evidence="1">The sequence shown here is derived from an EMBL/GenBank/DDBJ whole genome shotgun (WGS) entry which is preliminary data.</text>
</comment>
<evidence type="ECO:0000313" key="2">
    <source>
        <dbReference type="Proteomes" id="UP000314294"/>
    </source>
</evidence>
<evidence type="ECO:0000313" key="1">
    <source>
        <dbReference type="EMBL" id="TNN22379.1"/>
    </source>
</evidence>
<name>A0A4Z2E0X1_9TELE</name>
<reference evidence="1 2" key="1">
    <citation type="submission" date="2019-03" db="EMBL/GenBank/DDBJ databases">
        <title>First draft genome of Liparis tanakae, snailfish: a comprehensive survey of snailfish specific genes.</title>
        <authorList>
            <person name="Kim W."/>
            <person name="Song I."/>
            <person name="Jeong J.-H."/>
            <person name="Kim D."/>
            <person name="Kim S."/>
            <person name="Ryu S."/>
            <person name="Song J.Y."/>
            <person name="Lee S.K."/>
        </authorList>
    </citation>
    <scope>NUCLEOTIDE SEQUENCE [LARGE SCALE GENOMIC DNA]</scope>
    <source>
        <tissue evidence="1">Muscle</tissue>
    </source>
</reference>
<dbReference type="GO" id="GO:0010824">
    <property type="term" value="P:regulation of centrosome duplication"/>
    <property type="evidence" value="ECO:0007669"/>
    <property type="project" value="TreeGrafter"/>
</dbReference>
<keyword evidence="2" id="KW-1185">Reference proteome</keyword>